<dbReference type="SUPFAM" id="SSF52833">
    <property type="entry name" value="Thioredoxin-like"/>
    <property type="match status" value="1"/>
</dbReference>
<evidence type="ECO:0000259" key="3">
    <source>
        <dbReference type="Pfam" id="PF13098"/>
    </source>
</evidence>
<dbReference type="AlphaFoldDB" id="A0A521G5I0"/>
<feature type="signal peptide" evidence="1">
    <location>
        <begin position="1"/>
        <end position="23"/>
    </location>
</feature>
<sequence>MIKLNIAAFVFGCVLLAASSASASPHEAAGCGAGDCRDCHSVSKKEVSDLLKGKVSEVLDVRRSEVPGLWDVDAVYEGQKVPLYIDFSKKYLISGSVIKLESNEDLSERKFVSMNKIDVSKISLDDAVVIGKADAAGKIIVFDDPECKFCAKLHPEMEKVVAQHPELAFFIKLFPLPLHPGSLPKAKAIVCAKTKGDNSRAAVLLSDALKGKPVPAADCETDQIDKNIALAKELHIATTPTLITPDGRVLPGYKTAEDIVAAIKETVSQ</sequence>
<evidence type="ECO:0000256" key="1">
    <source>
        <dbReference type="SAM" id="SignalP"/>
    </source>
</evidence>
<reference evidence="4" key="1">
    <citation type="submission" date="2017-07" db="EMBL/GenBank/DDBJ databases">
        <title>The cable genome - Insights into the physiology and evolution of filamentous bacteria capable of sulfide oxidation via long distance electron transfer.</title>
        <authorList>
            <person name="Thorup C."/>
            <person name="Bjerg J.T."/>
            <person name="Schreiber L."/>
            <person name="Nielsen L.P."/>
            <person name="Kjeldsen K.U."/>
            <person name="Boesen T."/>
            <person name="Boggild A."/>
            <person name="Meysman F."/>
            <person name="Geelhoed J."/>
            <person name="Schramm A."/>
        </authorList>
    </citation>
    <scope>NUCLEOTIDE SEQUENCE [LARGE SCALE GENOMIC DNA]</scope>
    <source>
        <strain evidence="4">GS</strain>
    </source>
</reference>
<accession>A0A521G5I0</accession>
<keyword evidence="1" id="KW-0732">Signal</keyword>
<proteinExistence type="predicted"/>
<comment type="caution">
    <text evidence="4">The sequence shown here is derived from an EMBL/GenBank/DDBJ whole genome shotgun (WGS) entry which is preliminary data.</text>
</comment>
<keyword evidence="5" id="KW-1185">Reference proteome</keyword>
<dbReference type="InterPro" id="IPR051470">
    <property type="entry name" value="Thiol:disulfide_interchange"/>
</dbReference>
<dbReference type="PANTHER" id="PTHR35272">
    <property type="entry name" value="THIOL:DISULFIDE INTERCHANGE PROTEIN DSBC-RELATED"/>
    <property type="match status" value="1"/>
</dbReference>
<feature type="domain" description="Disulphide bond isomerase DsbC/G N-terminal" evidence="2">
    <location>
        <begin position="45"/>
        <end position="108"/>
    </location>
</feature>
<dbReference type="PANTHER" id="PTHR35272:SF3">
    <property type="entry name" value="THIOL:DISULFIDE INTERCHANGE PROTEIN DSBC"/>
    <property type="match status" value="1"/>
</dbReference>
<dbReference type="Pfam" id="PF10411">
    <property type="entry name" value="DsbC_N"/>
    <property type="match status" value="1"/>
</dbReference>
<feature type="domain" description="Thioredoxin-like fold" evidence="3">
    <location>
        <begin position="136"/>
        <end position="262"/>
    </location>
</feature>
<dbReference type="Pfam" id="PF13098">
    <property type="entry name" value="Thioredoxin_2"/>
    <property type="match status" value="1"/>
</dbReference>
<dbReference type="Gene3D" id="3.40.30.10">
    <property type="entry name" value="Glutaredoxin"/>
    <property type="match status" value="1"/>
</dbReference>
<dbReference type="EMBL" id="NQJD01000001">
    <property type="protein sequence ID" value="TAA76268.1"/>
    <property type="molecule type" value="Genomic_DNA"/>
</dbReference>
<dbReference type="GO" id="GO:0003756">
    <property type="term" value="F:protein disulfide isomerase activity"/>
    <property type="evidence" value="ECO:0007669"/>
    <property type="project" value="UniProtKB-EC"/>
</dbReference>
<dbReference type="InterPro" id="IPR012336">
    <property type="entry name" value="Thioredoxin-like_fold"/>
</dbReference>
<organism evidence="4 5">
    <name type="scientific">Candidatus Electronema aureum</name>
    <dbReference type="NCBI Taxonomy" id="2005002"/>
    <lineage>
        <taxon>Bacteria</taxon>
        <taxon>Pseudomonadati</taxon>
        <taxon>Thermodesulfobacteriota</taxon>
        <taxon>Desulfobulbia</taxon>
        <taxon>Desulfobulbales</taxon>
        <taxon>Desulfobulbaceae</taxon>
        <taxon>Candidatus Electronema</taxon>
    </lineage>
</organism>
<dbReference type="CDD" id="cd03020">
    <property type="entry name" value="DsbA_DsbC_DsbG"/>
    <property type="match status" value="1"/>
</dbReference>
<evidence type="ECO:0000259" key="2">
    <source>
        <dbReference type="Pfam" id="PF10411"/>
    </source>
</evidence>
<protein>
    <submittedName>
        <fullName evidence="4">Thiol:disulfide interchange protein DsbC</fullName>
        <ecNumber evidence="4">5.3.4.1</ecNumber>
    </submittedName>
</protein>
<dbReference type="Proteomes" id="UP000316238">
    <property type="component" value="Unassembled WGS sequence"/>
</dbReference>
<evidence type="ECO:0000313" key="4">
    <source>
        <dbReference type="EMBL" id="TAA76268.1"/>
    </source>
</evidence>
<dbReference type="InterPro" id="IPR018950">
    <property type="entry name" value="DiS-bond_isomerase_DsbC/G_N"/>
</dbReference>
<dbReference type="InterPro" id="IPR033954">
    <property type="entry name" value="DiS-bond_Isoase_DsbC/G"/>
</dbReference>
<dbReference type="EC" id="5.3.4.1" evidence="4"/>
<evidence type="ECO:0000313" key="5">
    <source>
        <dbReference type="Proteomes" id="UP000316238"/>
    </source>
</evidence>
<dbReference type="InterPro" id="IPR036249">
    <property type="entry name" value="Thioredoxin-like_sf"/>
</dbReference>
<name>A0A521G5I0_9BACT</name>
<feature type="chain" id="PRO_5039926583" evidence="1">
    <location>
        <begin position="24"/>
        <end position="269"/>
    </location>
</feature>
<keyword evidence="4" id="KW-0413">Isomerase</keyword>
<gene>
    <name evidence="4" type="ORF">CDV28_101171</name>
</gene>